<evidence type="ECO:0000313" key="8">
    <source>
        <dbReference type="Proteomes" id="UP000294933"/>
    </source>
</evidence>
<evidence type="ECO:0000256" key="1">
    <source>
        <dbReference type="ARBA" id="ARBA00006019"/>
    </source>
</evidence>
<dbReference type="InterPro" id="IPR001373">
    <property type="entry name" value="Cullin_N"/>
</dbReference>
<dbReference type="PROSITE" id="PS01256">
    <property type="entry name" value="CULLIN_1"/>
    <property type="match status" value="1"/>
</dbReference>
<dbReference type="Pfam" id="PF10557">
    <property type="entry name" value="Cullin_Nedd8"/>
    <property type="match status" value="1"/>
</dbReference>
<dbReference type="InterPro" id="IPR036388">
    <property type="entry name" value="WH-like_DNA-bd_sf"/>
</dbReference>
<dbReference type="Proteomes" id="UP000294933">
    <property type="component" value="Unassembled WGS sequence"/>
</dbReference>
<dbReference type="InterPro" id="IPR016158">
    <property type="entry name" value="Cullin_homology"/>
</dbReference>
<dbReference type="GO" id="GO:0031461">
    <property type="term" value="C:cullin-RING ubiquitin ligase complex"/>
    <property type="evidence" value="ECO:0007669"/>
    <property type="project" value="InterPro"/>
</dbReference>
<organism evidence="7 8">
    <name type="scientific">Rickenella mellea</name>
    <dbReference type="NCBI Taxonomy" id="50990"/>
    <lineage>
        <taxon>Eukaryota</taxon>
        <taxon>Fungi</taxon>
        <taxon>Dikarya</taxon>
        <taxon>Basidiomycota</taxon>
        <taxon>Agaricomycotina</taxon>
        <taxon>Agaricomycetes</taxon>
        <taxon>Hymenochaetales</taxon>
        <taxon>Rickenellaceae</taxon>
        <taxon>Rickenella</taxon>
    </lineage>
</organism>
<dbReference type="OrthoDB" id="27073at2759"/>
<sequence length="859" mass="97875">MSTSFSNSLSSNGIAMPPADSDLPTMLNFIEKGIRVLLQKPGTIPHAQYQCLYAAHYNLCQYVSSRMHSDVGNESGVRNSELLEVSWKYTAYSTRGLYYSCAALYLKLSDFFSKYTSEMVATMDSVESDGFLQSVIEGSDRFDIGAKNFSRIFNLMQPQLIRLMVDEGSKHLLPVITIANVHRRELFFNHIHKLCDGVLKAIERQRMGSDINIGIVKNVVDSLISAPGPGSEVWIPLEQARSDPLFIYRKYLHNPIITATQEYYEATSKHFIRENGVAAYIQWAEKALKDEESFAELCLHATTRDALISTCERLLLIDHLNVLQKEFRPLFESEQEEYLGPLYALLSRVPNGMDFLKDTFRNLVDFDDTRDMQRRYLMMTHIPPQLETLRGAFETHVEEVGYSAVAELLNEGGADIVDSPRIYVDKLLEVRQKNLDIVQIAFGGDLSFLTALDKAYHIFVNRNDATGTSQSKSSEMLVRHLDALLSRRNNQQIDGDGIDIDAELNRSMVLFKYLDDKDIFQTFYNIKLAKRLIYNASVSEHYEITVILKLQEICGVEYTNRMIRIMTGTVTLLGHNSPSDTIHLFLEIDMSKDLTNQFKEHIQGSFPGDSGMNFGISVLGTNFWPLDTETGGFNIPAEMLRTFERFNRFFQAKHSGRKLTWLWKYSNNELRTTFLDCEYILTASSYQTAILLQFNGNDMLSLEDIHVATAQSEETLAQIMGPLVKSKILLQDGVDMFKLNKSMSFFRATAVAGNSATDFRSKKIRINLNRPIKKLAPQSEKVVQDVEKDRKYVIHANIVRLMKANKTMTNQGLIHEVTSQAARWFTPNVPDIKRAIDLLLEKEYIKRAEDANDTFEYVA</sequence>
<evidence type="ECO:0000256" key="2">
    <source>
        <dbReference type="ARBA" id="ARBA00022499"/>
    </source>
</evidence>
<dbReference type="GO" id="GO:0006511">
    <property type="term" value="P:ubiquitin-dependent protein catabolic process"/>
    <property type="evidence" value="ECO:0007669"/>
    <property type="project" value="InterPro"/>
</dbReference>
<gene>
    <name evidence="7" type="ORF">BD410DRAFT_838192</name>
</gene>
<dbReference type="InterPro" id="IPR016159">
    <property type="entry name" value="Cullin_repeat-like_dom_sf"/>
</dbReference>
<dbReference type="InterPro" id="IPR036317">
    <property type="entry name" value="Cullin_homology_sf"/>
</dbReference>
<keyword evidence="2" id="KW-1017">Isopeptide bond</keyword>
<dbReference type="Gene3D" id="1.20.1310.10">
    <property type="entry name" value="Cullin Repeats"/>
    <property type="match status" value="4"/>
</dbReference>
<evidence type="ECO:0000256" key="5">
    <source>
        <dbReference type="RuleBase" id="RU003829"/>
    </source>
</evidence>
<dbReference type="SUPFAM" id="SSF46785">
    <property type="entry name" value="Winged helix' DNA-binding domain"/>
    <property type="match status" value="1"/>
</dbReference>
<dbReference type="PROSITE" id="PS50069">
    <property type="entry name" value="CULLIN_2"/>
    <property type="match status" value="1"/>
</dbReference>
<dbReference type="VEuPathDB" id="FungiDB:BD410DRAFT_838192"/>
<dbReference type="InterPro" id="IPR045093">
    <property type="entry name" value="Cullin"/>
</dbReference>
<dbReference type="AlphaFoldDB" id="A0A4Y7QA75"/>
<dbReference type="SMART" id="SM00182">
    <property type="entry name" value="CULLIN"/>
    <property type="match status" value="1"/>
</dbReference>
<name>A0A4Y7QA75_9AGAM</name>
<protein>
    <submittedName>
        <fullName evidence="7">Cullin-domain-containing protein</fullName>
    </submittedName>
</protein>
<dbReference type="PANTHER" id="PTHR11932">
    <property type="entry name" value="CULLIN"/>
    <property type="match status" value="1"/>
</dbReference>
<proteinExistence type="inferred from homology"/>
<dbReference type="SUPFAM" id="SSF75632">
    <property type="entry name" value="Cullin homology domain"/>
    <property type="match status" value="1"/>
</dbReference>
<reference evidence="7 8" key="1">
    <citation type="submission" date="2018-06" db="EMBL/GenBank/DDBJ databases">
        <title>A transcriptomic atlas of mushroom development highlights an independent origin of complex multicellularity.</title>
        <authorList>
            <consortium name="DOE Joint Genome Institute"/>
            <person name="Krizsan K."/>
            <person name="Almasi E."/>
            <person name="Merenyi Z."/>
            <person name="Sahu N."/>
            <person name="Viragh M."/>
            <person name="Koszo T."/>
            <person name="Mondo S."/>
            <person name="Kiss B."/>
            <person name="Balint B."/>
            <person name="Kues U."/>
            <person name="Barry K."/>
            <person name="Hegedus J.C."/>
            <person name="Henrissat B."/>
            <person name="Johnson J."/>
            <person name="Lipzen A."/>
            <person name="Ohm R."/>
            <person name="Nagy I."/>
            <person name="Pangilinan J."/>
            <person name="Yan J."/>
            <person name="Xiong Y."/>
            <person name="Grigoriev I.V."/>
            <person name="Hibbett D.S."/>
            <person name="Nagy L.G."/>
        </authorList>
    </citation>
    <scope>NUCLEOTIDE SEQUENCE [LARGE SCALE GENOMIC DNA]</scope>
    <source>
        <strain evidence="7 8">SZMC22713</strain>
    </source>
</reference>
<dbReference type="InterPro" id="IPR016157">
    <property type="entry name" value="Cullin_CS"/>
</dbReference>
<dbReference type="Gene3D" id="1.10.10.10">
    <property type="entry name" value="Winged helix-like DNA-binding domain superfamily/Winged helix DNA-binding domain"/>
    <property type="match status" value="2"/>
</dbReference>
<dbReference type="Pfam" id="PF26557">
    <property type="entry name" value="Cullin_AB"/>
    <property type="match status" value="1"/>
</dbReference>
<evidence type="ECO:0000313" key="7">
    <source>
        <dbReference type="EMBL" id="TDL24128.1"/>
    </source>
</evidence>
<dbReference type="FunFam" id="1.10.10.10:FF:000014">
    <property type="entry name" value="Cullin 1"/>
    <property type="match status" value="1"/>
</dbReference>
<evidence type="ECO:0000256" key="3">
    <source>
        <dbReference type="ARBA" id="ARBA00022843"/>
    </source>
</evidence>
<dbReference type="EMBL" id="ML170167">
    <property type="protein sequence ID" value="TDL24128.1"/>
    <property type="molecule type" value="Genomic_DNA"/>
</dbReference>
<comment type="similarity">
    <text evidence="1 4 5">Belongs to the cullin family.</text>
</comment>
<dbReference type="STRING" id="50990.A0A4Y7QA75"/>
<dbReference type="GO" id="GO:0031625">
    <property type="term" value="F:ubiquitin protein ligase binding"/>
    <property type="evidence" value="ECO:0007669"/>
    <property type="project" value="InterPro"/>
</dbReference>
<keyword evidence="3" id="KW-0832">Ubl conjugation</keyword>
<keyword evidence="8" id="KW-1185">Reference proteome</keyword>
<dbReference type="Pfam" id="PF00888">
    <property type="entry name" value="Cullin"/>
    <property type="match status" value="1"/>
</dbReference>
<dbReference type="InterPro" id="IPR036390">
    <property type="entry name" value="WH_DNA-bd_sf"/>
</dbReference>
<dbReference type="InterPro" id="IPR059120">
    <property type="entry name" value="Cullin-like_AB"/>
</dbReference>
<evidence type="ECO:0000259" key="6">
    <source>
        <dbReference type="PROSITE" id="PS50069"/>
    </source>
</evidence>
<accession>A0A4Y7QA75</accession>
<evidence type="ECO:0000256" key="4">
    <source>
        <dbReference type="PROSITE-ProRule" id="PRU00330"/>
    </source>
</evidence>
<dbReference type="InterPro" id="IPR019559">
    <property type="entry name" value="Cullin_neddylation_domain"/>
</dbReference>
<dbReference type="Gene3D" id="4.10.1030.10">
    <property type="entry name" value="Ring Box Chain A, domain 5"/>
    <property type="match status" value="1"/>
</dbReference>
<dbReference type="SUPFAM" id="SSF74788">
    <property type="entry name" value="Cullin repeat-like"/>
    <property type="match status" value="2"/>
</dbReference>
<dbReference type="SMART" id="SM00884">
    <property type="entry name" value="Cullin_Nedd8"/>
    <property type="match status" value="1"/>
</dbReference>
<feature type="domain" description="Cullin family profile" evidence="6">
    <location>
        <begin position="472"/>
        <end position="724"/>
    </location>
</feature>